<dbReference type="InterPro" id="IPR035994">
    <property type="entry name" value="Nucleoside_phosphorylase_sf"/>
</dbReference>
<feature type="region of interest" description="Disordered" evidence="2">
    <location>
        <begin position="924"/>
        <end position="943"/>
    </location>
</feature>
<sequence>MDNLFEQIEVCHHSSGESLLYILAERNLARLIKAHFTTSSPLETSPERYENPFFAALATGSTDAVRAFAELELQSMKLSTPFQRLCQSFLENADQIPKPGPHFCPSKDLNWLKLAKRGEVEIARLLLAMGEMDLVDVKDTDGRTPLWWAAKNGHEAVAKLLLDTGKVDPDVKDNHGQTPLLSATEREYEAVVKLLLDTGKVHPDVKDKDGWTPLSLAVRNGYEVVVKLLLGTGKVDPDSKTTLRYYIGRTPLSIAAQKGREGIVKLLLDTGNVNGGSMGTDGRTPLSWAAENGQEAIVKLLLDIGKVDIDLEDEYGRTPLWYAAEKAREPIVRLLSMQSPANPQIQLEDVGATKKVEVERKQSLRTDDDPLNIEAVQPGLPTDSGYASATHDKYGHTQSTGNVQFQPPIDEVHASTINNTFEIPYNERDRESDDVGTVYLDASSLPALAAEESYISESADGLFKRLATGFGRFSVKLSKTSRICILMRVVTLLEDRIGVSDNMTLNEVMGLRDKNLEDPEDDVINENRAFSRIDAVLPNGIHDASVDELMNQDFNEGDEKGNQDASTPQLCAYRDFIFNSPAYEWLLASLCKKILLAPAEPNSLEAIRREIIKSLPSSHIVSRNKPAEAYRMTFFVEWNPLAFVVEQGYEEEPDEAIGIAVTLTGSATDAQALASAQYLCQTWPTVGEHIIRLVREVVRSGTGHRHKCDLPDNTNLIAWVHGSKFVVEVFGTKDSVAEIGEQLAWLGATDANYAIESSRLSRPHEGCALEKVLLYGGQIITGGFPFSISQKDTPVRISRSGYTLKLKWIHENALLHLLRASLEYDSIDEFNYEFRFKREEMQETPETHKPNSVVKVLLNRENMELEIYPEKEDYVRVRNRVEDLLDTLEKIIDYQFLATSQSGVNLKFRARKYLEGWDFNDLAKPSDPIHPRHPEEEILLSPSKQSEIQLYDSGIGSSLSSSAAEGRGDFADSSSLPPSERSSSETLTRKHYEVGVVCALPKELMAVRVLFDSKHEVPKTPPEDDNSYSLGRIGEHNVVATCLLEYGTNAATAAVVHMIRSFPVRFCLLVGIGGRVPSKQPDIRLGDVVVSNTGVIQYDLVKRRQGGVPERTGCLPPPPPFLTKTISSLRSDPNISTEPLRKYVEDIATRKQEYKDPGPEHDKLFEAEYVHDRNHESCEQCHAHKIKRKSRPENHPTVHYGSIASGNQVMKDAQIRDKLGAQDRVLCFEMEAAGIMKIVPCVVIRGICDYADSHKNKLWQEYAATTAAAYAKFFLSFVRNSNDLESMPTNSETVKSNHSRKRPAESLQLRVSSQPKKSRQGRRALCCSETRHAVT</sequence>
<evidence type="ECO:0000313" key="4">
    <source>
        <dbReference type="EMBL" id="RYO88256.1"/>
    </source>
</evidence>
<protein>
    <recommendedName>
        <fullName evidence="3">Nucleoside phosphorylase domain-containing protein</fullName>
    </recommendedName>
</protein>
<feature type="compositionally biased region" description="Basic and acidic residues" evidence="2">
    <location>
        <begin position="927"/>
        <end position="936"/>
    </location>
</feature>
<proteinExistence type="predicted"/>
<comment type="caution">
    <text evidence="4">The sequence shown here is derived from an EMBL/GenBank/DDBJ whole genome shotgun (WGS) entry which is preliminary data.</text>
</comment>
<feature type="region of interest" description="Disordered" evidence="2">
    <location>
        <begin position="959"/>
        <end position="986"/>
    </location>
</feature>
<dbReference type="PROSITE" id="PS50297">
    <property type="entry name" value="ANK_REP_REGION"/>
    <property type="match status" value="4"/>
</dbReference>
<dbReference type="SMART" id="SM00248">
    <property type="entry name" value="ANK"/>
    <property type="match status" value="7"/>
</dbReference>
<feature type="repeat" description="ANK" evidence="1">
    <location>
        <begin position="141"/>
        <end position="165"/>
    </location>
</feature>
<evidence type="ECO:0000313" key="5">
    <source>
        <dbReference type="Proteomes" id="UP000294003"/>
    </source>
</evidence>
<dbReference type="InterPro" id="IPR053137">
    <property type="entry name" value="NLR-like"/>
</dbReference>
<dbReference type="Pfam" id="PF12796">
    <property type="entry name" value="Ank_2"/>
    <property type="match status" value="2"/>
</dbReference>
<dbReference type="SUPFAM" id="SSF48403">
    <property type="entry name" value="Ankyrin repeat"/>
    <property type="match status" value="1"/>
</dbReference>
<feature type="repeat" description="ANK" evidence="1">
    <location>
        <begin position="281"/>
        <end position="305"/>
    </location>
</feature>
<keyword evidence="5" id="KW-1185">Reference proteome</keyword>
<evidence type="ECO:0000256" key="1">
    <source>
        <dbReference type="PROSITE-ProRule" id="PRU00023"/>
    </source>
</evidence>
<feature type="repeat" description="ANK" evidence="1">
    <location>
        <begin position="209"/>
        <end position="233"/>
    </location>
</feature>
<organism evidence="4 5">
    <name type="scientific">Monosporascus cannonballus</name>
    <dbReference type="NCBI Taxonomy" id="155416"/>
    <lineage>
        <taxon>Eukaryota</taxon>
        <taxon>Fungi</taxon>
        <taxon>Dikarya</taxon>
        <taxon>Ascomycota</taxon>
        <taxon>Pezizomycotina</taxon>
        <taxon>Sordariomycetes</taxon>
        <taxon>Xylariomycetidae</taxon>
        <taxon>Xylariales</taxon>
        <taxon>Xylariales incertae sedis</taxon>
        <taxon>Monosporascus</taxon>
    </lineage>
</organism>
<evidence type="ECO:0000259" key="3">
    <source>
        <dbReference type="Pfam" id="PF01048"/>
    </source>
</evidence>
<dbReference type="InterPro" id="IPR002110">
    <property type="entry name" value="Ankyrin_rpt"/>
</dbReference>
<feature type="region of interest" description="Disordered" evidence="2">
    <location>
        <begin position="1285"/>
        <end position="1335"/>
    </location>
</feature>
<dbReference type="PROSITE" id="PS50088">
    <property type="entry name" value="ANK_REPEAT"/>
    <property type="match status" value="4"/>
</dbReference>
<feature type="compositionally biased region" description="Low complexity" evidence="2">
    <location>
        <begin position="973"/>
        <end position="986"/>
    </location>
</feature>
<dbReference type="Proteomes" id="UP000294003">
    <property type="component" value="Unassembled WGS sequence"/>
</dbReference>
<dbReference type="InterPro" id="IPR000845">
    <property type="entry name" value="Nucleoside_phosphorylase_d"/>
</dbReference>
<name>A0ABY0HCE4_9PEZI</name>
<accession>A0ABY0HCE4</accession>
<keyword evidence="1" id="KW-0040">ANK repeat</keyword>
<reference evidence="4 5" key="1">
    <citation type="submission" date="2018-06" db="EMBL/GenBank/DDBJ databases">
        <title>Complete Genomes of Monosporascus.</title>
        <authorList>
            <person name="Robinson A.J."/>
            <person name="Natvig D.O."/>
        </authorList>
    </citation>
    <scope>NUCLEOTIDE SEQUENCE [LARGE SCALE GENOMIC DNA]</scope>
    <source>
        <strain evidence="4 5">CBS 609.92</strain>
    </source>
</reference>
<feature type="repeat" description="ANK" evidence="1">
    <location>
        <begin position="247"/>
        <end position="271"/>
    </location>
</feature>
<dbReference type="EMBL" id="QJNS01000090">
    <property type="protein sequence ID" value="RYO88256.1"/>
    <property type="molecule type" value="Genomic_DNA"/>
</dbReference>
<dbReference type="Gene3D" id="1.25.40.20">
    <property type="entry name" value="Ankyrin repeat-containing domain"/>
    <property type="match status" value="2"/>
</dbReference>
<dbReference type="InterPro" id="IPR036770">
    <property type="entry name" value="Ankyrin_rpt-contain_sf"/>
</dbReference>
<dbReference type="SUPFAM" id="SSF53167">
    <property type="entry name" value="Purine and uridine phosphorylases"/>
    <property type="match status" value="1"/>
</dbReference>
<dbReference type="PANTHER" id="PTHR46082">
    <property type="entry name" value="ATP/GTP-BINDING PROTEIN-RELATED"/>
    <property type="match status" value="1"/>
</dbReference>
<feature type="domain" description="Nucleoside phosphorylase" evidence="3">
    <location>
        <begin position="994"/>
        <end position="1268"/>
    </location>
</feature>
<dbReference type="Gene3D" id="3.40.50.1580">
    <property type="entry name" value="Nucleoside phosphorylase domain"/>
    <property type="match status" value="1"/>
</dbReference>
<evidence type="ECO:0000256" key="2">
    <source>
        <dbReference type="SAM" id="MobiDB-lite"/>
    </source>
</evidence>
<dbReference type="Pfam" id="PF01048">
    <property type="entry name" value="PNP_UDP_1"/>
    <property type="match status" value="1"/>
</dbReference>
<dbReference type="Pfam" id="PF00023">
    <property type="entry name" value="Ank"/>
    <property type="match status" value="2"/>
</dbReference>
<dbReference type="PANTHER" id="PTHR46082:SF11">
    <property type="entry name" value="AAA+ ATPASE DOMAIN-CONTAINING PROTEIN-RELATED"/>
    <property type="match status" value="1"/>
</dbReference>
<gene>
    <name evidence="4" type="ORF">DL762_003861</name>
</gene>
<feature type="compositionally biased region" description="Polar residues" evidence="2">
    <location>
        <begin position="1285"/>
        <end position="1296"/>
    </location>
</feature>